<protein>
    <submittedName>
        <fullName evidence="1">Uncharacterized protein</fullName>
    </submittedName>
</protein>
<name>A0ABT0B0X1_9SPHN</name>
<proteinExistence type="predicted"/>
<reference evidence="1" key="1">
    <citation type="submission" date="2022-03" db="EMBL/GenBank/DDBJ databases">
        <title>Identification of a novel bacterium isolated from mangrove sediments.</title>
        <authorList>
            <person name="Pan X."/>
        </authorList>
    </citation>
    <scope>NUCLEOTIDE SEQUENCE</scope>
    <source>
        <strain evidence="1">B2580</strain>
    </source>
</reference>
<dbReference type="Proteomes" id="UP001162880">
    <property type="component" value="Unassembled WGS sequence"/>
</dbReference>
<evidence type="ECO:0000313" key="2">
    <source>
        <dbReference type="Proteomes" id="UP001162880"/>
    </source>
</evidence>
<gene>
    <name evidence="1" type="ORF">MTR64_09085</name>
</gene>
<organism evidence="1 2">
    <name type="scientific">Novosphingobium album</name>
    <name type="common">ex Hu et al. 2023</name>
    <dbReference type="NCBI Taxonomy" id="2930093"/>
    <lineage>
        <taxon>Bacteria</taxon>
        <taxon>Pseudomonadati</taxon>
        <taxon>Pseudomonadota</taxon>
        <taxon>Alphaproteobacteria</taxon>
        <taxon>Sphingomonadales</taxon>
        <taxon>Sphingomonadaceae</taxon>
        <taxon>Novosphingobium</taxon>
    </lineage>
</organism>
<sequence length="127" mass="13106">MAAQAAAAEAAVVCSDETKLPATVNCGSDLIDKMTAAANTVSIGGSITVTNPISEGYFCHDDTTDKLVEVGTLDARPDDCTAQGSSDIPGDYVYVTVNYTFTPLFPGLSAVSLADTAMTSEGWMRVG</sequence>
<dbReference type="EMBL" id="JALHLE010000011">
    <property type="protein sequence ID" value="MCJ2178717.1"/>
    <property type="molecule type" value="Genomic_DNA"/>
</dbReference>
<keyword evidence="2" id="KW-1185">Reference proteome</keyword>
<accession>A0ABT0B0X1</accession>
<comment type="caution">
    <text evidence="1">The sequence shown here is derived from an EMBL/GenBank/DDBJ whole genome shotgun (WGS) entry which is preliminary data.</text>
</comment>
<evidence type="ECO:0000313" key="1">
    <source>
        <dbReference type="EMBL" id="MCJ2178717.1"/>
    </source>
</evidence>